<dbReference type="Pfam" id="PF00560">
    <property type="entry name" value="LRR_1"/>
    <property type="match status" value="1"/>
</dbReference>
<gene>
    <name evidence="8" type="ORF">CXB51_029380</name>
</gene>
<dbReference type="InterPro" id="IPR046956">
    <property type="entry name" value="RLP23-like"/>
</dbReference>
<evidence type="ECO:0000313" key="9">
    <source>
        <dbReference type="Proteomes" id="UP000701853"/>
    </source>
</evidence>
<dbReference type="GO" id="GO:0016020">
    <property type="term" value="C:membrane"/>
    <property type="evidence" value="ECO:0007669"/>
    <property type="project" value="UniProtKB-SubCell"/>
</dbReference>
<dbReference type="Proteomes" id="UP000701853">
    <property type="component" value="Chromosome 11"/>
</dbReference>
<keyword evidence="6" id="KW-0675">Receptor</keyword>
<evidence type="ECO:0000256" key="3">
    <source>
        <dbReference type="ARBA" id="ARBA00022729"/>
    </source>
</evidence>
<dbReference type="InterPro" id="IPR032675">
    <property type="entry name" value="LRR_dom_sf"/>
</dbReference>
<dbReference type="OrthoDB" id="1001215at2759"/>
<accession>A0A8J5XZP0</accession>
<keyword evidence="9" id="KW-1185">Reference proteome</keyword>
<sequence>MGSLYVDANLSREILDCWNHRLLNYLDSKNNKLTGKIPHSLITSILRNSTTLFILDLSENHFNGSVPIWIGDKLSKLMVLRLRSNNFDGHIAHNICDLQSFQTWTLPITTFQDTQLQSFENLAYVGNHLYGALLTKNCTAKSFSTDVTNNGGGNKRSKVLALCQHCYWLCNGIFGCDGSLVFNQNLGVCILSKVGSCWSKVVS</sequence>
<evidence type="ECO:0000256" key="7">
    <source>
        <dbReference type="ARBA" id="ARBA00023180"/>
    </source>
</evidence>
<evidence type="ECO:0000313" key="8">
    <source>
        <dbReference type="EMBL" id="KAG8479576.1"/>
    </source>
</evidence>
<evidence type="ECO:0000256" key="6">
    <source>
        <dbReference type="ARBA" id="ARBA00023170"/>
    </source>
</evidence>
<protein>
    <submittedName>
        <fullName evidence="8">Uncharacterized protein</fullName>
    </submittedName>
</protein>
<keyword evidence="5" id="KW-0472">Membrane</keyword>
<dbReference type="InterPro" id="IPR001611">
    <property type="entry name" value="Leu-rich_rpt"/>
</dbReference>
<evidence type="ECO:0000256" key="4">
    <source>
        <dbReference type="ARBA" id="ARBA00022989"/>
    </source>
</evidence>
<keyword evidence="7" id="KW-0325">Glycoprotein</keyword>
<dbReference type="PANTHER" id="PTHR48063:SF48">
    <property type="entry name" value="LRR RECEPTOR-LIKE SERINE_THREONINE-PROTEIN KINASE FLS2"/>
    <property type="match status" value="1"/>
</dbReference>
<keyword evidence="4" id="KW-1133">Transmembrane helix</keyword>
<dbReference type="SUPFAM" id="SSF52058">
    <property type="entry name" value="L domain-like"/>
    <property type="match status" value="1"/>
</dbReference>
<dbReference type="Gene3D" id="3.80.10.10">
    <property type="entry name" value="Ribonuclease Inhibitor"/>
    <property type="match status" value="1"/>
</dbReference>
<name>A0A8J5XZP0_9ROSI</name>
<evidence type="ECO:0000256" key="5">
    <source>
        <dbReference type="ARBA" id="ARBA00023136"/>
    </source>
</evidence>
<keyword evidence="3" id="KW-0732">Signal</keyword>
<reference evidence="8 9" key="1">
    <citation type="journal article" date="2021" name="bioRxiv">
        <title>The Gossypium anomalum genome as a resource for cotton improvement and evolutionary analysis of hybrid incompatibility.</title>
        <authorList>
            <person name="Grover C.E."/>
            <person name="Yuan D."/>
            <person name="Arick M.A."/>
            <person name="Miller E.R."/>
            <person name="Hu G."/>
            <person name="Peterson D.G."/>
            <person name="Wendel J.F."/>
            <person name="Udall J.A."/>
        </authorList>
    </citation>
    <scope>NUCLEOTIDE SEQUENCE [LARGE SCALE GENOMIC DNA]</scope>
    <source>
        <strain evidence="8">JFW-Udall</strain>
        <tissue evidence="8">Leaf</tissue>
    </source>
</reference>
<evidence type="ECO:0000256" key="2">
    <source>
        <dbReference type="ARBA" id="ARBA00022692"/>
    </source>
</evidence>
<dbReference type="EMBL" id="JAHUZN010000011">
    <property type="protein sequence ID" value="KAG8479576.1"/>
    <property type="molecule type" value="Genomic_DNA"/>
</dbReference>
<evidence type="ECO:0000256" key="1">
    <source>
        <dbReference type="ARBA" id="ARBA00004479"/>
    </source>
</evidence>
<organism evidence="8 9">
    <name type="scientific">Gossypium anomalum</name>
    <dbReference type="NCBI Taxonomy" id="47600"/>
    <lineage>
        <taxon>Eukaryota</taxon>
        <taxon>Viridiplantae</taxon>
        <taxon>Streptophyta</taxon>
        <taxon>Embryophyta</taxon>
        <taxon>Tracheophyta</taxon>
        <taxon>Spermatophyta</taxon>
        <taxon>Magnoliopsida</taxon>
        <taxon>eudicotyledons</taxon>
        <taxon>Gunneridae</taxon>
        <taxon>Pentapetalae</taxon>
        <taxon>rosids</taxon>
        <taxon>malvids</taxon>
        <taxon>Malvales</taxon>
        <taxon>Malvaceae</taxon>
        <taxon>Malvoideae</taxon>
        <taxon>Gossypium</taxon>
    </lineage>
</organism>
<proteinExistence type="predicted"/>
<comment type="caution">
    <text evidence="8">The sequence shown here is derived from an EMBL/GenBank/DDBJ whole genome shotgun (WGS) entry which is preliminary data.</text>
</comment>
<dbReference type="AlphaFoldDB" id="A0A8J5XZP0"/>
<comment type="subcellular location">
    <subcellularLocation>
        <location evidence="1">Membrane</location>
        <topology evidence="1">Single-pass type I membrane protein</topology>
    </subcellularLocation>
</comment>
<dbReference type="PANTHER" id="PTHR48063">
    <property type="entry name" value="LRR RECEPTOR-LIKE KINASE"/>
    <property type="match status" value="1"/>
</dbReference>
<keyword evidence="2" id="KW-0812">Transmembrane</keyword>